<dbReference type="PROSITE" id="PS00668">
    <property type="entry name" value="COMPLEX1_ND1_2"/>
    <property type="match status" value="1"/>
</dbReference>
<accession>A0A2T2YG95</accession>
<evidence type="ECO:0000256" key="6">
    <source>
        <dbReference type="RuleBase" id="RU000471"/>
    </source>
</evidence>
<dbReference type="Proteomes" id="UP000240357">
    <property type="component" value="Unassembled WGS sequence"/>
</dbReference>
<dbReference type="AlphaFoldDB" id="A0A2T2YG95"/>
<comment type="function">
    <text evidence="5">NDH-1 shuttles electrons from NADH, via FMN and iron-sulfur (Fe-S) centers, to quinones in the respiratory chain. The immediate electron acceptor for the enzyme in this species is believed to be ubiquinone. Couples the redox reaction to proton translocation (for every two electrons transferred, four hydrogen ions are translocated across the cytoplasmic membrane), and thus conserves the redox energy in a proton gradient. This subunit may bind ubiquinone.</text>
</comment>
<reference evidence="7 8" key="1">
    <citation type="submission" date="2018-03" db="EMBL/GenBank/DDBJ databases">
        <title>Adhaeribacter sp. HMF7605 Genome sequencing and assembly.</title>
        <authorList>
            <person name="Kang H."/>
            <person name="Kang J."/>
            <person name="Cha I."/>
            <person name="Kim H."/>
            <person name="Joh K."/>
        </authorList>
    </citation>
    <scope>NUCLEOTIDE SEQUENCE [LARGE SCALE GENOMIC DNA]</scope>
    <source>
        <strain evidence="7 8">HMF7605</strain>
    </source>
</reference>
<dbReference type="GO" id="GO:0048038">
    <property type="term" value="F:quinone binding"/>
    <property type="evidence" value="ECO:0007669"/>
    <property type="project" value="UniProtKB-KW"/>
</dbReference>
<dbReference type="PANTHER" id="PTHR11432:SF3">
    <property type="entry name" value="NADH-UBIQUINONE OXIDOREDUCTASE CHAIN 1"/>
    <property type="match status" value="1"/>
</dbReference>
<keyword evidence="8" id="KW-1185">Reference proteome</keyword>
<keyword evidence="3 5" id="KW-1133">Transmembrane helix</keyword>
<evidence type="ECO:0000313" key="7">
    <source>
        <dbReference type="EMBL" id="PSR54535.1"/>
    </source>
</evidence>
<keyword evidence="4 5" id="KW-0472">Membrane</keyword>
<feature type="transmembrane region" description="Helical" evidence="5">
    <location>
        <begin position="343"/>
        <end position="365"/>
    </location>
</feature>
<dbReference type="Pfam" id="PF00146">
    <property type="entry name" value="NADHdh"/>
    <property type="match status" value="1"/>
</dbReference>
<comment type="subunit">
    <text evidence="5">NDH-1 is composed of 14 different subunits. Subunits NuoA, H, J, K, L, M, N constitute the membrane sector of the complex.</text>
</comment>
<gene>
    <name evidence="5" type="primary">nuoH</name>
    <name evidence="7" type="ORF">AHMF7605_13945</name>
</gene>
<dbReference type="PANTHER" id="PTHR11432">
    <property type="entry name" value="NADH DEHYDROGENASE SUBUNIT 1"/>
    <property type="match status" value="1"/>
</dbReference>
<keyword evidence="5" id="KW-0830">Ubiquinone</keyword>
<dbReference type="GO" id="GO:0016655">
    <property type="term" value="F:oxidoreductase activity, acting on NAD(P)H, quinone or similar compound as acceptor"/>
    <property type="evidence" value="ECO:0007669"/>
    <property type="project" value="UniProtKB-UniRule"/>
</dbReference>
<dbReference type="RefSeq" id="WP_106930283.1">
    <property type="nucleotide sequence ID" value="NZ_PYFT01000001.1"/>
</dbReference>
<dbReference type="GO" id="GO:0009060">
    <property type="term" value="P:aerobic respiration"/>
    <property type="evidence" value="ECO:0007669"/>
    <property type="project" value="TreeGrafter"/>
</dbReference>
<evidence type="ECO:0000256" key="3">
    <source>
        <dbReference type="ARBA" id="ARBA00022989"/>
    </source>
</evidence>
<comment type="caution">
    <text evidence="5">Lacks conserved residue(s) required for the propagation of feature annotation.</text>
</comment>
<keyword evidence="2 5" id="KW-0812">Transmembrane</keyword>
<name>A0A2T2YG95_9BACT</name>
<comment type="catalytic activity">
    <reaction evidence="5">
        <text>a quinone + NADH + 5 H(+)(in) = a quinol + NAD(+) + 4 H(+)(out)</text>
        <dbReference type="Rhea" id="RHEA:57888"/>
        <dbReference type="ChEBI" id="CHEBI:15378"/>
        <dbReference type="ChEBI" id="CHEBI:24646"/>
        <dbReference type="ChEBI" id="CHEBI:57540"/>
        <dbReference type="ChEBI" id="CHEBI:57945"/>
        <dbReference type="ChEBI" id="CHEBI:132124"/>
    </reaction>
</comment>
<dbReference type="InterPro" id="IPR001694">
    <property type="entry name" value="NADH_UbQ_OxRdtase_su1/FPO"/>
</dbReference>
<keyword evidence="5" id="KW-1278">Translocase</keyword>
<dbReference type="EC" id="7.1.1.-" evidence="5"/>
<dbReference type="HAMAP" id="MF_01350">
    <property type="entry name" value="NDH1_NuoH"/>
    <property type="match status" value="1"/>
</dbReference>
<sequence>MLALLICIVVILGLVIALAYAERKVAAFIQDRLGPTEVGPYGMFQAIMDVLKLLQKEDIVPATADKNLFRIAPIIIFAAVLAGFAVVPVSPDIISSGAEVGIFFLLSIVSLDVIGLLMAGWGSNNKYAVLGAMRSVGQIVSYEIPAGLAILSAVMICQSLNLQEISFQQGILLHHFAGLENEKNYLFGLKALNVDVTAVGGITTWNIIRMPFLLVSFVIYYIASLAECNRAPFDIPEAESELVAGFHVEYSGFRFAALFLAEYTLMVLVCLVATILFLGSWNTPLPNMGPLKLATWTTGTPGTIVATSWGFFWLMSKVSILLLSQIWLRWTYPRMRVDQLMQLCWKILIPVSLGMVLLAGVWRLLMI</sequence>
<dbReference type="EMBL" id="PYFT01000001">
    <property type="protein sequence ID" value="PSR54535.1"/>
    <property type="molecule type" value="Genomic_DNA"/>
</dbReference>
<keyword evidence="5" id="KW-1003">Cell membrane</keyword>
<evidence type="ECO:0000256" key="1">
    <source>
        <dbReference type="ARBA" id="ARBA00004141"/>
    </source>
</evidence>
<dbReference type="OrthoDB" id="9803734at2"/>
<comment type="caution">
    <text evidence="7">The sequence shown here is derived from an EMBL/GenBank/DDBJ whole genome shotgun (WGS) entry which is preliminary data.</text>
</comment>
<evidence type="ECO:0000256" key="4">
    <source>
        <dbReference type="ARBA" id="ARBA00023136"/>
    </source>
</evidence>
<feature type="transmembrane region" description="Helical" evidence="5">
    <location>
        <begin position="142"/>
        <end position="162"/>
    </location>
</feature>
<keyword evidence="5" id="KW-0874">Quinone</keyword>
<feature type="transmembrane region" description="Helical" evidence="5">
    <location>
        <begin position="301"/>
        <end position="323"/>
    </location>
</feature>
<dbReference type="GO" id="GO:0003954">
    <property type="term" value="F:NADH dehydrogenase activity"/>
    <property type="evidence" value="ECO:0007669"/>
    <property type="project" value="TreeGrafter"/>
</dbReference>
<feature type="transmembrane region" description="Helical" evidence="5">
    <location>
        <begin position="71"/>
        <end position="90"/>
    </location>
</feature>
<feature type="transmembrane region" description="Helical" evidence="5">
    <location>
        <begin position="102"/>
        <end position="122"/>
    </location>
</feature>
<comment type="subcellular location">
    <subcellularLocation>
        <location evidence="5 6">Cell membrane</location>
        <topology evidence="5 6">Multi-pass membrane protein</topology>
    </subcellularLocation>
    <subcellularLocation>
        <location evidence="1">Membrane</location>
        <topology evidence="1">Multi-pass membrane protein</topology>
    </subcellularLocation>
</comment>
<evidence type="ECO:0000313" key="8">
    <source>
        <dbReference type="Proteomes" id="UP000240357"/>
    </source>
</evidence>
<dbReference type="InterPro" id="IPR018086">
    <property type="entry name" value="NADH_UbQ_OxRdtase_su1_CS"/>
</dbReference>
<organism evidence="7 8">
    <name type="scientific">Adhaeribacter arboris</name>
    <dbReference type="NCBI Taxonomy" id="2072846"/>
    <lineage>
        <taxon>Bacteria</taxon>
        <taxon>Pseudomonadati</taxon>
        <taxon>Bacteroidota</taxon>
        <taxon>Cytophagia</taxon>
        <taxon>Cytophagales</taxon>
        <taxon>Hymenobacteraceae</taxon>
        <taxon>Adhaeribacter</taxon>
    </lineage>
</organism>
<feature type="transmembrane region" description="Helical" evidence="5">
    <location>
        <begin position="255"/>
        <end position="281"/>
    </location>
</feature>
<evidence type="ECO:0000256" key="2">
    <source>
        <dbReference type="ARBA" id="ARBA00022692"/>
    </source>
</evidence>
<comment type="similarity">
    <text evidence="5 6">Belongs to the complex I subunit 1 family.</text>
</comment>
<protein>
    <recommendedName>
        <fullName evidence="5">NADH-quinone oxidoreductase subunit H</fullName>
        <ecNumber evidence="5">7.1.1.-</ecNumber>
    </recommendedName>
    <alternativeName>
        <fullName evidence="5">NADH dehydrogenase I subunit H</fullName>
    </alternativeName>
    <alternativeName>
        <fullName evidence="5">NDH-1 subunit H</fullName>
    </alternativeName>
</protein>
<proteinExistence type="inferred from homology"/>
<dbReference type="GO" id="GO:0005886">
    <property type="term" value="C:plasma membrane"/>
    <property type="evidence" value="ECO:0007669"/>
    <property type="project" value="UniProtKB-SubCell"/>
</dbReference>
<evidence type="ECO:0000256" key="5">
    <source>
        <dbReference type="HAMAP-Rule" id="MF_01350"/>
    </source>
</evidence>
<keyword evidence="5 6" id="KW-0520">NAD</keyword>